<dbReference type="EMBL" id="KZ150031">
    <property type="protein sequence ID" value="PZC74719.1"/>
    <property type="molecule type" value="Genomic_DNA"/>
</dbReference>
<sequence>MNKLTLDFYTAQCVAFQYSLVNTFVIDPKICISIAIILCFWTRYHVFIYAYITIFENSKKTPTSIRLIPAFIRLELEANLVMKTAQPARGPGARRPAAVACHSSRILHYSTIYKNFSQTTDNPTPLLPHQ</sequence>
<feature type="transmembrane region" description="Helical" evidence="1">
    <location>
        <begin position="32"/>
        <end position="52"/>
    </location>
</feature>
<protein>
    <submittedName>
        <fullName evidence="2">Uncharacterized protein</fullName>
    </submittedName>
</protein>
<evidence type="ECO:0000313" key="2">
    <source>
        <dbReference type="EMBL" id="PZC74719.1"/>
    </source>
</evidence>
<organism evidence="2 3">
    <name type="scientific">Helicoverpa armigera</name>
    <name type="common">Cotton bollworm</name>
    <name type="synonym">Heliothis armigera</name>
    <dbReference type="NCBI Taxonomy" id="29058"/>
    <lineage>
        <taxon>Eukaryota</taxon>
        <taxon>Metazoa</taxon>
        <taxon>Ecdysozoa</taxon>
        <taxon>Arthropoda</taxon>
        <taxon>Hexapoda</taxon>
        <taxon>Insecta</taxon>
        <taxon>Pterygota</taxon>
        <taxon>Neoptera</taxon>
        <taxon>Endopterygota</taxon>
        <taxon>Lepidoptera</taxon>
        <taxon>Glossata</taxon>
        <taxon>Ditrysia</taxon>
        <taxon>Noctuoidea</taxon>
        <taxon>Noctuidae</taxon>
        <taxon>Heliothinae</taxon>
        <taxon>Helicoverpa</taxon>
    </lineage>
</organism>
<gene>
    <name evidence="2" type="primary">HaOG207296</name>
    <name evidence="2" type="ORF">B5X24_HaOG207296</name>
</gene>
<dbReference type="AlphaFoldDB" id="A0A2W1BI21"/>
<evidence type="ECO:0000256" key="1">
    <source>
        <dbReference type="SAM" id="Phobius"/>
    </source>
</evidence>
<dbReference type="Proteomes" id="UP000249218">
    <property type="component" value="Unassembled WGS sequence"/>
</dbReference>
<accession>A0A2W1BI21</accession>
<reference evidence="2 3" key="1">
    <citation type="journal article" date="2017" name="BMC Biol.">
        <title>Genomic innovations, transcriptional plasticity and gene loss underlying the evolution and divergence of two highly polyphagous and invasive Helicoverpa pest species.</title>
        <authorList>
            <person name="Pearce S.L."/>
            <person name="Clarke D.F."/>
            <person name="East P.D."/>
            <person name="Elfekih S."/>
            <person name="Gordon K.H."/>
            <person name="Jermiin L.S."/>
            <person name="McGaughran A."/>
            <person name="Oakeshott J.G."/>
            <person name="Papanikolaou A."/>
            <person name="Perera O.P."/>
            <person name="Rane R.V."/>
            <person name="Richards S."/>
            <person name="Tay W.T."/>
            <person name="Walsh T.K."/>
            <person name="Anderson A."/>
            <person name="Anderson C.J."/>
            <person name="Asgari S."/>
            <person name="Board P.G."/>
            <person name="Bretschneider A."/>
            <person name="Campbell P.M."/>
            <person name="Chertemps T."/>
            <person name="Christeller J.T."/>
            <person name="Coppin C.W."/>
            <person name="Downes S.J."/>
            <person name="Duan G."/>
            <person name="Farnsworth C.A."/>
            <person name="Good R.T."/>
            <person name="Han L.B."/>
            <person name="Han Y.C."/>
            <person name="Hatje K."/>
            <person name="Horne I."/>
            <person name="Huang Y.P."/>
            <person name="Hughes D.S."/>
            <person name="Jacquin-Joly E."/>
            <person name="James W."/>
            <person name="Jhangiani S."/>
            <person name="Kollmar M."/>
            <person name="Kuwar S.S."/>
            <person name="Li S."/>
            <person name="Liu N.Y."/>
            <person name="Maibeche M.T."/>
            <person name="Miller J.R."/>
            <person name="Montagne N."/>
            <person name="Perry T."/>
            <person name="Qu J."/>
            <person name="Song S.V."/>
            <person name="Sutton G.G."/>
            <person name="Vogel H."/>
            <person name="Walenz B.P."/>
            <person name="Xu W."/>
            <person name="Zhang H.J."/>
            <person name="Zou Z."/>
            <person name="Batterham P."/>
            <person name="Edwards O.R."/>
            <person name="Feyereisen R."/>
            <person name="Gibbs R.A."/>
            <person name="Heckel D.G."/>
            <person name="McGrath A."/>
            <person name="Robin C."/>
            <person name="Scherer S.E."/>
            <person name="Worley K.C."/>
            <person name="Wu Y.D."/>
        </authorList>
    </citation>
    <scope>NUCLEOTIDE SEQUENCE [LARGE SCALE GENOMIC DNA]</scope>
    <source>
        <strain evidence="2">Harm_GR_Male_#8</strain>
        <tissue evidence="2">Whole organism</tissue>
    </source>
</reference>
<name>A0A2W1BI21_HELAM</name>
<proteinExistence type="predicted"/>
<evidence type="ECO:0000313" key="3">
    <source>
        <dbReference type="Proteomes" id="UP000249218"/>
    </source>
</evidence>
<keyword evidence="1" id="KW-0812">Transmembrane</keyword>
<keyword evidence="1" id="KW-1133">Transmembrane helix</keyword>
<keyword evidence="3" id="KW-1185">Reference proteome</keyword>
<keyword evidence="1" id="KW-0472">Membrane</keyword>